<reference evidence="4" key="2">
    <citation type="submission" date="2020-04" db="EMBL/GenBank/DDBJ databases">
        <authorList>
            <consortium name="NCBI Genome Project"/>
        </authorList>
    </citation>
    <scope>NUCLEOTIDE SEQUENCE</scope>
    <source>
        <strain evidence="4">CBS 781.70</strain>
    </source>
</reference>
<keyword evidence="3" id="KW-1185">Reference proteome</keyword>
<dbReference type="Proteomes" id="UP000504638">
    <property type="component" value="Unplaced"/>
</dbReference>
<reference evidence="2 4" key="1">
    <citation type="submission" date="2020-01" db="EMBL/GenBank/DDBJ databases">
        <authorList>
            <consortium name="DOE Joint Genome Institute"/>
            <person name="Haridas S."/>
            <person name="Albert R."/>
            <person name="Binder M."/>
            <person name="Bloem J."/>
            <person name="Labutti K."/>
            <person name="Salamov A."/>
            <person name="Andreopoulos B."/>
            <person name="Baker S.E."/>
            <person name="Barry K."/>
            <person name="Bills G."/>
            <person name="Bluhm B.H."/>
            <person name="Cannon C."/>
            <person name="Castanera R."/>
            <person name="Culley D.E."/>
            <person name="Daum C."/>
            <person name="Ezra D."/>
            <person name="Gonzalez J.B."/>
            <person name="Henrissat B."/>
            <person name="Kuo A."/>
            <person name="Liang C."/>
            <person name="Lipzen A."/>
            <person name="Lutzoni F."/>
            <person name="Magnuson J."/>
            <person name="Mondo S."/>
            <person name="Nolan M."/>
            <person name="Ohm R."/>
            <person name="Pangilinan J."/>
            <person name="Park H.-J."/>
            <person name="Ramirez L."/>
            <person name="Alfaro M."/>
            <person name="Sun H."/>
            <person name="Tritt A."/>
            <person name="Yoshinaga Y."/>
            <person name="Zwiers L.-H."/>
            <person name="Turgeon B.G."/>
            <person name="Goodwin S.B."/>
            <person name="Spatafora J.W."/>
            <person name="Crous P.W."/>
            <person name="Grigoriev I.V."/>
        </authorList>
    </citation>
    <scope>NUCLEOTIDE SEQUENCE</scope>
    <source>
        <strain evidence="2 4">CBS 781.70</strain>
    </source>
</reference>
<accession>A0A6G1FUL2</accession>
<name>A0A6G1FUL2_9PEZI</name>
<evidence type="ECO:0000313" key="3">
    <source>
        <dbReference type="Proteomes" id="UP000504638"/>
    </source>
</evidence>
<dbReference type="EMBL" id="ML975173">
    <property type="protein sequence ID" value="KAF1809341.1"/>
    <property type="molecule type" value="Genomic_DNA"/>
</dbReference>
<protein>
    <recommendedName>
        <fullName evidence="5">Myb-like domain-containing protein</fullName>
    </recommendedName>
</protein>
<gene>
    <name evidence="2 4" type="ORF">P152DRAFT_476475</name>
</gene>
<evidence type="ECO:0000313" key="2">
    <source>
        <dbReference type="EMBL" id="KAF1809341.1"/>
    </source>
</evidence>
<evidence type="ECO:0008006" key="5">
    <source>
        <dbReference type="Google" id="ProtNLM"/>
    </source>
</evidence>
<proteinExistence type="predicted"/>
<feature type="region of interest" description="Disordered" evidence="1">
    <location>
        <begin position="196"/>
        <end position="237"/>
    </location>
</feature>
<feature type="region of interest" description="Disordered" evidence="1">
    <location>
        <begin position="112"/>
        <end position="139"/>
    </location>
</feature>
<evidence type="ECO:0000313" key="4">
    <source>
        <dbReference type="RefSeq" id="XP_033530972.1"/>
    </source>
</evidence>
<dbReference type="OrthoDB" id="5421421at2759"/>
<organism evidence="2">
    <name type="scientific">Eremomyces bilateralis CBS 781.70</name>
    <dbReference type="NCBI Taxonomy" id="1392243"/>
    <lineage>
        <taxon>Eukaryota</taxon>
        <taxon>Fungi</taxon>
        <taxon>Dikarya</taxon>
        <taxon>Ascomycota</taxon>
        <taxon>Pezizomycotina</taxon>
        <taxon>Dothideomycetes</taxon>
        <taxon>Dothideomycetes incertae sedis</taxon>
        <taxon>Eremomycetales</taxon>
        <taxon>Eremomycetaceae</taxon>
        <taxon>Eremomyces</taxon>
    </lineage>
</organism>
<reference evidence="4" key="3">
    <citation type="submission" date="2025-04" db="UniProtKB">
        <authorList>
            <consortium name="RefSeq"/>
        </authorList>
    </citation>
    <scope>IDENTIFICATION</scope>
    <source>
        <strain evidence="4">CBS 781.70</strain>
    </source>
</reference>
<dbReference type="GeneID" id="54422081"/>
<dbReference type="RefSeq" id="XP_033530972.1">
    <property type="nucleotide sequence ID" value="XM_033681511.1"/>
</dbReference>
<sequence>MAEGPYLPSSAHTTMEAMHSGLPTPGLATSHSSDLQYGVSGLVDVYSGGLQTVGSDDGYSHITYTSSMSMFPPHTSTTAEFAPPAYVFKGVEPPLQPLNAIGAYESLLPARPHSSPSTFGPSQEEIVWQGDPSKSPYSKTPLTRVPTFPTGEGSAFGFTLPVSRESSPMSREHRHSGSISSVTELYNPQPRRAYAHIAPNPNGLQQLHARKRKASVDEYDSPPVKRKRQTPPPLAGDMTEEDRLLVKLKDEDGLAWKDIAARFHSEFGKLYQVPALQMRLKRLREKMRLWTDVDLHALRMAYEYWERNKFEIISAKMAEFGAMEKWTPKQCSRKWHSIQTGSDYPSAIQTPAFSYTSSPTDGQPPAVFAPFIGMTPA</sequence>
<dbReference type="AlphaFoldDB" id="A0A6G1FUL2"/>
<evidence type="ECO:0000256" key="1">
    <source>
        <dbReference type="SAM" id="MobiDB-lite"/>
    </source>
</evidence>